<dbReference type="OrthoDB" id="8099120at2"/>
<dbReference type="PANTHER" id="PTHR36573:SF1">
    <property type="entry name" value="INTERMEMBRANE PHOSPHOLIPID TRANSPORT SYSTEM BINDING PROTEIN MLAC"/>
    <property type="match status" value="1"/>
</dbReference>
<dbReference type="PROSITE" id="PS51318">
    <property type="entry name" value="TAT"/>
    <property type="match status" value="1"/>
</dbReference>
<comment type="caution">
    <text evidence="2">The sequence shown here is derived from an EMBL/GenBank/DDBJ whole genome shotgun (WGS) entry which is preliminary data.</text>
</comment>
<dbReference type="InterPro" id="IPR006311">
    <property type="entry name" value="TAT_signal"/>
</dbReference>
<dbReference type="RefSeq" id="WP_147845106.1">
    <property type="nucleotide sequence ID" value="NZ_VDUZ01000001.1"/>
</dbReference>
<keyword evidence="3" id="KW-1185">Reference proteome</keyword>
<proteinExistence type="predicted"/>
<dbReference type="PANTHER" id="PTHR36573">
    <property type="entry name" value="INTERMEMBRANE PHOSPHOLIPID TRANSPORT SYSTEM BINDING PROTEIN MLAC"/>
    <property type="match status" value="1"/>
</dbReference>
<protein>
    <submittedName>
        <fullName evidence="2">ABC transporter substrate-binding protein</fullName>
    </submittedName>
</protein>
<organism evidence="2 3">
    <name type="scientific">Vineibacter terrae</name>
    <dbReference type="NCBI Taxonomy" id="2586908"/>
    <lineage>
        <taxon>Bacteria</taxon>
        <taxon>Pseudomonadati</taxon>
        <taxon>Pseudomonadota</taxon>
        <taxon>Alphaproteobacteria</taxon>
        <taxon>Hyphomicrobiales</taxon>
        <taxon>Vineibacter</taxon>
    </lineage>
</organism>
<name>A0A5C8PWH0_9HYPH</name>
<feature type="chain" id="PRO_5022920223" evidence="1">
    <location>
        <begin position="32"/>
        <end position="196"/>
    </location>
</feature>
<accession>A0A5C8PWH0</accession>
<dbReference type="Pfam" id="PF05494">
    <property type="entry name" value="MlaC"/>
    <property type="match status" value="1"/>
</dbReference>
<dbReference type="Proteomes" id="UP000321638">
    <property type="component" value="Unassembled WGS sequence"/>
</dbReference>
<reference evidence="2 3" key="1">
    <citation type="submission" date="2019-06" db="EMBL/GenBank/DDBJ databases">
        <title>New taxonomy in bacterial strain CC-CFT640, isolated from vineyard.</title>
        <authorList>
            <person name="Lin S.-Y."/>
            <person name="Tsai C.-F."/>
            <person name="Young C.-C."/>
        </authorList>
    </citation>
    <scope>NUCLEOTIDE SEQUENCE [LARGE SCALE GENOMIC DNA]</scope>
    <source>
        <strain evidence="2 3">CC-CFT640</strain>
    </source>
</reference>
<evidence type="ECO:0000313" key="3">
    <source>
        <dbReference type="Proteomes" id="UP000321638"/>
    </source>
</evidence>
<dbReference type="EMBL" id="VDUZ01000001">
    <property type="protein sequence ID" value="TXL82401.1"/>
    <property type="molecule type" value="Genomic_DNA"/>
</dbReference>
<dbReference type="AlphaFoldDB" id="A0A5C8PWH0"/>
<dbReference type="Gene3D" id="3.10.450.710">
    <property type="entry name" value="Tgt2/MlaC"/>
    <property type="match status" value="1"/>
</dbReference>
<keyword evidence="1" id="KW-0732">Signal</keyword>
<sequence length="196" mass="21101">MFTPVLTRRASVRTLGAAALLIAASGAPVLAADAAEVVRNGANRILQVLKGGASDAAREATLTSVMNESFDLQAIGRSVLGRHWNAATPEQRQKFLAVFQKAEVKAYSDRFKQYSGQTFTVGKVSTNGSAQLVDSQIVQPNSSQPVRLVWEVHNGRITDVSIEGVSMAATRRSDFNAYIQRNGIDGLIAELQRRSG</sequence>
<dbReference type="InterPro" id="IPR008869">
    <property type="entry name" value="MlaC/ttg2D"/>
</dbReference>
<dbReference type="InterPro" id="IPR042245">
    <property type="entry name" value="Tgt2/MlaC_sf"/>
</dbReference>
<feature type="signal peptide" evidence="1">
    <location>
        <begin position="1"/>
        <end position="31"/>
    </location>
</feature>
<gene>
    <name evidence="2" type="ORF">FHP25_01510</name>
</gene>
<evidence type="ECO:0000313" key="2">
    <source>
        <dbReference type="EMBL" id="TXL82401.1"/>
    </source>
</evidence>
<evidence type="ECO:0000256" key="1">
    <source>
        <dbReference type="SAM" id="SignalP"/>
    </source>
</evidence>